<comment type="subcellular location">
    <subcellularLocation>
        <location evidence="1">Membrane</location>
        <topology evidence="1">Multi-pass membrane protein</topology>
    </subcellularLocation>
</comment>
<gene>
    <name evidence="6" type="ORF">GCM10011571_35010</name>
</gene>
<proteinExistence type="predicted"/>
<keyword evidence="2 5" id="KW-0812">Transmembrane</keyword>
<dbReference type="Pfam" id="PF04140">
    <property type="entry name" value="ICMT"/>
    <property type="match status" value="1"/>
</dbReference>
<accession>A0A8J2VL71</accession>
<dbReference type="GO" id="GO:0016020">
    <property type="term" value="C:membrane"/>
    <property type="evidence" value="ECO:0007669"/>
    <property type="project" value="UniProtKB-SubCell"/>
</dbReference>
<dbReference type="PANTHER" id="PTHR12714">
    <property type="entry name" value="PROTEIN-S ISOPRENYLCYSTEINE O-METHYLTRANSFERASE"/>
    <property type="match status" value="1"/>
</dbReference>
<dbReference type="PANTHER" id="PTHR12714:SF9">
    <property type="entry name" value="PROTEIN-S-ISOPRENYLCYSTEINE O-METHYLTRANSFERASE"/>
    <property type="match status" value="1"/>
</dbReference>
<protein>
    <submittedName>
        <fullName evidence="6">Farnesyl cysteine carboxyl-methyltransferase</fullName>
    </submittedName>
</protein>
<organism evidence="6 7">
    <name type="scientific">Marinithermofilum abyssi</name>
    <dbReference type="NCBI Taxonomy" id="1571185"/>
    <lineage>
        <taxon>Bacteria</taxon>
        <taxon>Bacillati</taxon>
        <taxon>Bacillota</taxon>
        <taxon>Bacilli</taxon>
        <taxon>Bacillales</taxon>
        <taxon>Thermoactinomycetaceae</taxon>
        <taxon>Marinithermofilum</taxon>
    </lineage>
</organism>
<reference evidence="6" key="1">
    <citation type="journal article" date="2014" name="Int. J. Syst. Evol. Microbiol.">
        <title>Complete genome sequence of Corynebacterium casei LMG S-19264T (=DSM 44701T), isolated from a smear-ripened cheese.</title>
        <authorList>
            <consortium name="US DOE Joint Genome Institute (JGI-PGF)"/>
            <person name="Walter F."/>
            <person name="Albersmeier A."/>
            <person name="Kalinowski J."/>
            <person name="Ruckert C."/>
        </authorList>
    </citation>
    <scope>NUCLEOTIDE SEQUENCE</scope>
    <source>
        <strain evidence="6">CGMCC 1.15179</strain>
    </source>
</reference>
<evidence type="ECO:0000256" key="1">
    <source>
        <dbReference type="ARBA" id="ARBA00004141"/>
    </source>
</evidence>
<evidence type="ECO:0000256" key="2">
    <source>
        <dbReference type="ARBA" id="ARBA00022692"/>
    </source>
</evidence>
<dbReference type="Proteomes" id="UP000625210">
    <property type="component" value="Unassembled WGS sequence"/>
</dbReference>
<feature type="transmembrane region" description="Helical" evidence="5">
    <location>
        <begin position="59"/>
        <end position="80"/>
    </location>
</feature>
<dbReference type="AlphaFoldDB" id="A0A8J2VL71"/>
<sequence>MFWLALLPVMFYCLLEILRRRPLDEIREYPESTWFIGVSLFAMTTAPMYTLASSSPDPNWVITGVTTGIAGVALRAWAMITLGRLFSRNIGIQKEHRLIQTGCYRYIRHPGYLGTWMAFTGFALTTGTLWPVLFNSICFLIVYSYRMNVEEIMLTATFGDQYLYYRARTWRLIPYIY</sequence>
<dbReference type="GO" id="GO:0004671">
    <property type="term" value="F:protein C-terminal S-isoprenylcysteine carboxyl O-methyltransferase activity"/>
    <property type="evidence" value="ECO:0007669"/>
    <property type="project" value="InterPro"/>
</dbReference>
<evidence type="ECO:0000256" key="5">
    <source>
        <dbReference type="SAM" id="Phobius"/>
    </source>
</evidence>
<dbReference type="InterPro" id="IPR007269">
    <property type="entry name" value="ICMT_MeTrfase"/>
</dbReference>
<keyword evidence="7" id="KW-1185">Reference proteome</keyword>
<keyword evidence="4 5" id="KW-0472">Membrane</keyword>
<evidence type="ECO:0000313" key="7">
    <source>
        <dbReference type="Proteomes" id="UP000625210"/>
    </source>
</evidence>
<reference evidence="6" key="2">
    <citation type="submission" date="2020-09" db="EMBL/GenBank/DDBJ databases">
        <authorList>
            <person name="Sun Q."/>
            <person name="Zhou Y."/>
        </authorList>
    </citation>
    <scope>NUCLEOTIDE SEQUENCE</scope>
    <source>
        <strain evidence="6">CGMCC 1.15179</strain>
    </source>
</reference>
<name>A0A8J2VL71_9BACL</name>
<evidence type="ECO:0000256" key="4">
    <source>
        <dbReference type="ARBA" id="ARBA00023136"/>
    </source>
</evidence>
<evidence type="ECO:0000256" key="3">
    <source>
        <dbReference type="ARBA" id="ARBA00022989"/>
    </source>
</evidence>
<evidence type="ECO:0000313" key="6">
    <source>
        <dbReference type="EMBL" id="GGE29831.1"/>
    </source>
</evidence>
<dbReference type="EMBL" id="BMHQ01000024">
    <property type="protein sequence ID" value="GGE29831.1"/>
    <property type="molecule type" value="Genomic_DNA"/>
</dbReference>
<feature type="transmembrane region" description="Helical" evidence="5">
    <location>
        <begin position="35"/>
        <end position="52"/>
    </location>
</feature>
<comment type="caution">
    <text evidence="6">The sequence shown here is derived from an EMBL/GenBank/DDBJ whole genome shotgun (WGS) entry which is preliminary data.</text>
</comment>
<dbReference type="Gene3D" id="1.20.120.1630">
    <property type="match status" value="1"/>
</dbReference>
<keyword evidence="3 5" id="KW-1133">Transmembrane helix</keyword>
<feature type="transmembrane region" description="Helical" evidence="5">
    <location>
        <begin position="116"/>
        <end position="143"/>
    </location>
</feature>